<gene>
    <name evidence="1" type="ORF">EBB54_04340</name>
</gene>
<proteinExistence type="predicted"/>
<dbReference type="EMBL" id="RHJS01000002">
    <property type="protein sequence ID" value="RRK30692.1"/>
    <property type="molecule type" value="Genomic_DNA"/>
</dbReference>
<name>A0A426DD93_9FIRM</name>
<dbReference type="Pfam" id="PF13707">
    <property type="entry name" value="RloB"/>
    <property type="match status" value="1"/>
</dbReference>
<dbReference type="Proteomes" id="UP000274920">
    <property type="component" value="Unassembled WGS sequence"/>
</dbReference>
<accession>A0A426DD93</accession>
<keyword evidence="2" id="KW-1185">Reference proteome</keyword>
<evidence type="ECO:0000313" key="1">
    <source>
        <dbReference type="EMBL" id="RRK30692.1"/>
    </source>
</evidence>
<dbReference type="RefSeq" id="WP_125126497.1">
    <property type="nucleotide sequence ID" value="NZ_RHJS01000002.1"/>
</dbReference>
<comment type="caution">
    <text evidence="1">The sequence shown here is derived from an EMBL/GenBank/DDBJ whole genome shotgun (WGS) entry which is preliminary data.</text>
</comment>
<dbReference type="AlphaFoldDB" id="A0A426DD93"/>
<reference evidence="1" key="1">
    <citation type="submission" date="2018-10" db="EMBL/GenBank/DDBJ databases">
        <title>Schaedlerella arabinophila gen. nov. sp. nov., isolated from the mouse intestinal tract and comparative analysis with the genome of the closely related altered Schaedler flora strain ASF502.</title>
        <authorList>
            <person name="Miyake S."/>
            <person name="Soh M."/>
            <person name="Seedorf H."/>
        </authorList>
    </citation>
    <scope>NUCLEOTIDE SEQUENCE [LARGE SCALE GENOMIC DNA]</scope>
    <source>
        <strain evidence="1">DSM 106076</strain>
    </source>
</reference>
<evidence type="ECO:0000313" key="2">
    <source>
        <dbReference type="Proteomes" id="UP000274920"/>
    </source>
</evidence>
<dbReference type="InterPro" id="IPR025591">
    <property type="entry name" value="RloB"/>
</dbReference>
<sequence>MGSDDIFKKRREERKQRRREYRIPRANSFLIVTEGKRTEPLYFNGMKKLIEEKTGGNIQVVENPLIDISGEGCSTGKLIEVTDRIVKEAKIVYQNIWVVFDKDDFADFDQAIAEGAEKGYKIAWSNQSFEYWLYLHFYYSDSALHREEWCAKLDEIFRKHRLGELKYQKNYENIYDLVNIDDGVNTAIKNAKRRMAEYHKGRYKPSQCDPGTTVYKLTEELKRYLDEY</sequence>
<organism evidence="1 2">
    <name type="scientific">Schaedlerella arabinosiphila</name>
    <dbReference type="NCBI Taxonomy" id="2044587"/>
    <lineage>
        <taxon>Bacteria</taxon>
        <taxon>Bacillati</taxon>
        <taxon>Bacillota</taxon>
        <taxon>Clostridia</taxon>
        <taxon>Lachnospirales</taxon>
        <taxon>Lachnospiraceae</taxon>
        <taxon>Schaedlerella</taxon>
    </lineage>
</organism>
<protein>
    <submittedName>
        <fullName evidence="1">RloB domain-containing protein</fullName>
    </submittedName>
</protein>